<dbReference type="GO" id="GO:0005737">
    <property type="term" value="C:cytoplasm"/>
    <property type="evidence" value="ECO:0007669"/>
    <property type="project" value="TreeGrafter"/>
</dbReference>
<dbReference type="PANTHER" id="PTHR42850">
    <property type="entry name" value="METALLOPHOSPHOESTERASE"/>
    <property type="match status" value="1"/>
</dbReference>
<gene>
    <name evidence="2" type="ORF">GGR24_002006</name>
</gene>
<keyword evidence="2" id="KW-0378">Hydrolase</keyword>
<protein>
    <submittedName>
        <fullName evidence="2">Serine/threonine protein phosphatase 1</fullName>
        <ecNumber evidence="2">3.1.3.16</ecNumber>
    </submittedName>
</protein>
<evidence type="ECO:0000259" key="1">
    <source>
        <dbReference type="Pfam" id="PF00149"/>
    </source>
</evidence>
<dbReference type="InterPro" id="IPR029052">
    <property type="entry name" value="Metallo-depent_PP-like"/>
</dbReference>
<keyword evidence="3" id="KW-1185">Reference proteome</keyword>
<organism evidence="2 3">
    <name type="scientific">Hansschlegelia beijingensis</name>
    <dbReference type="NCBI Taxonomy" id="1133344"/>
    <lineage>
        <taxon>Bacteria</taxon>
        <taxon>Pseudomonadati</taxon>
        <taxon>Pseudomonadota</taxon>
        <taxon>Alphaproteobacteria</taxon>
        <taxon>Hyphomicrobiales</taxon>
        <taxon>Methylopilaceae</taxon>
        <taxon>Hansschlegelia</taxon>
    </lineage>
</organism>
<accession>A0A7W6D6Y5</accession>
<evidence type="ECO:0000313" key="2">
    <source>
        <dbReference type="EMBL" id="MBB3973349.1"/>
    </source>
</evidence>
<dbReference type="Pfam" id="PF00149">
    <property type="entry name" value="Metallophos"/>
    <property type="match status" value="1"/>
</dbReference>
<evidence type="ECO:0000313" key="3">
    <source>
        <dbReference type="Proteomes" id="UP000528964"/>
    </source>
</evidence>
<feature type="domain" description="Calcineurin-like phosphoesterase" evidence="1">
    <location>
        <begin position="23"/>
        <end position="208"/>
    </location>
</feature>
<dbReference type="GO" id="GO:0110154">
    <property type="term" value="P:RNA decapping"/>
    <property type="evidence" value="ECO:0007669"/>
    <property type="project" value="TreeGrafter"/>
</dbReference>
<dbReference type="RefSeq" id="WP_183395181.1">
    <property type="nucleotide sequence ID" value="NZ_JACIDR010000002.1"/>
</dbReference>
<dbReference type="GO" id="GO:0004722">
    <property type="term" value="F:protein serine/threonine phosphatase activity"/>
    <property type="evidence" value="ECO:0007669"/>
    <property type="project" value="UniProtKB-EC"/>
</dbReference>
<dbReference type="Gene3D" id="3.60.21.10">
    <property type="match status" value="1"/>
</dbReference>
<dbReference type="InterPro" id="IPR050126">
    <property type="entry name" value="Ap4A_hydrolase"/>
</dbReference>
<dbReference type="Proteomes" id="UP000528964">
    <property type="component" value="Unassembled WGS sequence"/>
</dbReference>
<comment type="caution">
    <text evidence="2">The sequence shown here is derived from an EMBL/GenBank/DDBJ whole genome shotgun (WGS) entry which is preliminary data.</text>
</comment>
<dbReference type="GO" id="GO:0008803">
    <property type="term" value="F:bis(5'-nucleosyl)-tetraphosphatase (symmetrical) activity"/>
    <property type="evidence" value="ECO:0007669"/>
    <property type="project" value="TreeGrafter"/>
</dbReference>
<proteinExistence type="predicted"/>
<dbReference type="SUPFAM" id="SSF56300">
    <property type="entry name" value="Metallo-dependent phosphatases"/>
    <property type="match status" value="1"/>
</dbReference>
<dbReference type="EC" id="3.1.3.16" evidence="2"/>
<dbReference type="EMBL" id="JACIDR010000002">
    <property type="protein sequence ID" value="MBB3973349.1"/>
    <property type="molecule type" value="Genomic_DNA"/>
</dbReference>
<dbReference type="AlphaFoldDB" id="A0A7W6D6Y5"/>
<sequence>MKPLIRRGGWTAAIRPLADGEAVAAIGDVHGQDDLFEALLGALSPDLQAASRATLVQLGDLVDRGPGSLAALRRAKAGLPGVESVTLMGNHEDRMLSAILSEDPEEHAMWLEFGAGETLAEAGVGFDRPDWREVFTTALGRELIDWLTQLPKLHRIGDLAFVHAGLDPALPLSEQSARTLMWTRRPWLESRGPYDGGVAVIHGHTPQPQVDLAHPHRINLDTGAFRTGALSALLIVGDRMRVVQAVRP</sequence>
<reference evidence="2 3" key="1">
    <citation type="submission" date="2020-08" db="EMBL/GenBank/DDBJ databases">
        <title>Genomic Encyclopedia of Type Strains, Phase IV (KMG-IV): sequencing the most valuable type-strain genomes for metagenomic binning, comparative biology and taxonomic classification.</title>
        <authorList>
            <person name="Goeker M."/>
        </authorList>
    </citation>
    <scope>NUCLEOTIDE SEQUENCE [LARGE SCALE GENOMIC DNA]</scope>
    <source>
        <strain evidence="2 3">DSM 25481</strain>
    </source>
</reference>
<name>A0A7W6D6Y5_9HYPH</name>
<dbReference type="PANTHER" id="PTHR42850:SF4">
    <property type="entry name" value="ZINC-DEPENDENT ENDOPOLYPHOSPHATASE"/>
    <property type="match status" value="1"/>
</dbReference>
<dbReference type="InterPro" id="IPR004843">
    <property type="entry name" value="Calcineurin-like_PHP"/>
</dbReference>